<feature type="compositionally biased region" description="Basic and acidic residues" evidence="1">
    <location>
        <begin position="222"/>
        <end position="272"/>
    </location>
</feature>
<accession>A0A3S5Y4E6</accession>
<protein>
    <submittedName>
        <fullName evidence="4">Integral membrane protein</fullName>
    </submittedName>
</protein>
<dbReference type="KEGG" id="req:REQ_13180"/>
<dbReference type="EMBL" id="FN563149">
    <property type="protein sequence ID" value="CBH47408.1"/>
    <property type="molecule type" value="Genomic_DNA"/>
</dbReference>
<proteinExistence type="predicted"/>
<feature type="compositionally biased region" description="Basic and acidic residues" evidence="1">
    <location>
        <begin position="151"/>
        <end position="191"/>
    </location>
</feature>
<reference evidence="4" key="1">
    <citation type="journal article" date="2010" name="PLoS Genet.">
        <title>The genome of a pathogenic rhodococcus: cooptive virulence underpinned by key gene acquisitions.</title>
        <authorList>
            <person name="Letek M."/>
            <person name="Gonzalez P."/>
            <person name="Macarthur I."/>
            <person name="Rodriguez H."/>
            <person name="Freeman T.C."/>
            <person name="Valero-Rello A."/>
            <person name="Blanco M."/>
            <person name="Buckley T."/>
            <person name="Cherevach I."/>
            <person name="Fahey R."/>
            <person name="Hapeshi A."/>
            <person name="Holdstock J."/>
            <person name="Leadon D."/>
            <person name="Navas J."/>
            <person name="Ocampo A."/>
            <person name="Quail M.A."/>
            <person name="Sanders M."/>
            <person name="Scortti M.M."/>
            <person name="Prescott J.F."/>
            <person name="Fogarty U."/>
            <person name="Meijer W.G."/>
            <person name="Parkhill J."/>
            <person name="Bentley S.D."/>
            <person name="Vazquez-Boland J.A."/>
        </authorList>
    </citation>
    <scope>NUCLEOTIDE SEQUENCE [LARGE SCALE GENOMIC DNA]</scope>
    <source>
        <strain evidence="4 5">103S</strain>
    </source>
</reference>
<dbReference type="AlphaFoldDB" id="A0A3S5Y4E6"/>
<evidence type="ECO:0000313" key="5">
    <source>
        <dbReference type="Proteomes" id="UP000006892"/>
    </source>
</evidence>
<gene>
    <name evidence="4" type="ordered locus">REQ_13180</name>
</gene>
<feature type="compositionally biased region" description="Low complexity" evidence="1">
    <location>
        <begin position="193"/>
        <end position="208"/>
    </location>
</feature>
<organism evidence="4">
    <name type="scientific">Rhodococcus hoagii (strain 103S)</name>
    <name type="common">Rhodococcus equi</name>
    <dbReference type="NCBI Taxonomy" id="685727"/>
    <lineage>
        <taxon>Bacteria</taxon>
        <taxon>Bacillati</taxon>
        <taxon>Actinomycetota</taxon>
        <taxon>Actinomycetes</taxon>
        <taxon>Mycobacteriales</taxon>
        <taxon>Nocardiaceae</taxon>
        <taxon>Prescottella</taxon>
    </lineage>
</organism>
<feature type="transmembrane region" description="Helical" evidence="2">
    <location>
        <begin position="55"/>
        <end position="72"/>
    </location>
</feature>
<evidence type="ECO:0000313" key="4">
    <source>
        <dbReference type="EMBL" id="CBH47408.1"/>
    </source>
</evidence>
<feature type="transmembrane region" description="Helical" evidence="2">
    <location>
        <begin position="84"/>
        <end position="103"/>
    </location>
</feature>
<dbReference type="Proteomes" id="UP001154400">
    <property type="component" value="Chromosome"/>
</dbReference>
<feature type="domain" description="DUF6542" evidence="3">
    <location>
        <begin position="24"/>
        <end position="142"/>
    </location>
</feature>
<evidence type="ECO:0000256" key="2">
    <source>
        <dbReference type="SAM" id="Phobius"/>
    </source>
</evidence>
<name>A0A3S5Y4E6_RHOH1</name>
<evidence type="ECO:0000256" key="1">
    <source>
        <dbReference type="SAM" id="MobiDB-lite"/>
    </source>
</evidence>
<feature type="transmembrane region" description="Helical" evidence="2">
    <location>
        <begin position="21"/>
        <end position="43"/>
    </location>
</feature>
<keyword evidence="2" id="KW-1133">Transmembrane helix</keyword>
<dbReference type="Pfam" id="PF20177">
    <property type="entry name" value="DUF6542"/>
    <property type="match status" value="1"/>
</dbReference>
<dbReference type="RefSeq" id="WP_013415303.1">
    <property type="nucleotide sequence ID" value="NC_014659.1"/>
</dbReference>
<feature type="transmembrane region" description="Helical" evidence="2">
    <location>
        <begin position="123"/>
        <end position="141"/>
    </location>
</feature>
<feature type="region of interest" description="Disordered" evidence="1">
    <location>
        <begin position="146"/>
        <end position="307"/>
    </location>
</feature>
<dbReference type="InterPro" id="IPR046672">
    <property type="entry name" value="DUF6542"/>
</dbReference>
<keyword evidence="2" id="KW-0812">Transmembrane</keyword>
<evidence type="ECO:0000259" key="3">
    <source>
        <dbReference type="Pfam" id="PF20177"/>
    </source>
</evidence>
<sequence length="307" mass="33322">MSATQRARSGVPLDQRSALPTVPGIPAWGAVAVAAGATFLGFAFDAVSGSELTSAFSAMYFLGCVLAVLAVRKRSLFTAVVQPPLLLFVAVPLGAQFLTDGAGTGLKDMAINVAYPLVNRFPLMLAATVVVGLIAAARVFLVQSRPSAPARPRDRRAEARPARARRARNDRTATRDDRTTVFDPVTDDRRAPTRAARPSRPAAEPATAHIPAGSPGNPYPGREGRAYEDTPPRRDYGRREPLRSESGPRESARREPIPRNPRREAAYRDPVQRDPVAARPRRTAEVPAHPIPEVRYRDRSDQPPFEG</sequence>
<feature type="compositionally biased region" description="Basic and acidic residues" evidence="1">
    <location>
        <begin position="292"/>
        <end position="301"/>
    </location>
</feature>
<keyword evidence="2" id="KW-0472">Membrane</keyword>